<dbReference type="InterPro" id="IPR031107">
    <property type="entry name" value="Small_HSP"/>
</dbReference>
<dbReference type="PANTHER" id="PTHR11527">
    <property type="entry name" value="HEAT-SHOCK PROTEIN 20 FAMILY MEMBER"/>
    <property type="match status" value="1"/>
</dbReference>
<dbReference type="Pfam" id="PF00011">
    <property type="entry name" value="HSP20"/>
    <property type="match status" value="1"/>
</dbReference>
<feature type="domain" description="SHSP" evidence="3">
    <location>
        <begin position="6"/>
        <end position="117"/>
    </location>
</feature>
<organism evidence="4 5">
    <name type="scientific">Halovenus rubra</name>
    <dbReference type="NCBI Taxonomy" id="869890"/>
    <lineage>
        <taxon>Archaea</taxon>
        <taxon>Methanobacteriati</taxon>
        <taxon>Methanobacteriota</taxon>
        <taxon>Stenosarchaea group</taxon>
        <taxon>Halobacteria</taxon>
        <taxon>Halobacteriales</taxon>
        <taxon>Haloarculaceae</taxon>
        <taxon>Halovenus</taxon>
    </lineage>
</organism>
<dbReference type="InterPro" id="IPR002068">
    <property type="entry name" value="A-crystallin/Hsp20_dom"/>
</dbReference>
<dbReference type="Gene3D" id="2.60.40.790">
    <property type="match status" value="1"/>
</dbReference>
<comment type="similarity">
    <text evidence="1 2">Belongs to the small heat shock protein (HSP20) family.</text>
</comment>
<dbReference type="CDD" id="cd06464">
    <property type="entry name" value="ACD_sHsps-like"/>
    <property type="match status" value="1"/>
</dbReference>
<dbReference type="RefSeq" id="WP_267636186.1">
    <property type="nucleotide sequence ID" value="NZ_JAODIY010000004.1"/>
</dbReference>
<dbReference type="InterPro" id="IPR008978">
    <property type="entry name" value="HSP20-like_chaperone"/>
</dbReference>
<evidence type="ECO:0000256" key="1">
    <source>
        <dbReference type="PROSITE-ProRule" id="PRU00285"/>
    </source>
</evidence>
<evidence type="ECO:0000313" key="5">
    <source>
        <dbReference type="Proteomes" id="UP001596414"/>
    </source>
</evidence>
<name>A0ABD5X567_9EURY</name>
<gene>
    <name evidence="4" type="ORF">ACFQJ7_03920</name>
</gene>
<proteinExistence type="inferred from homology"/>
<evidence type="ECO:0000256" key="2">
    <source>
        <dbReference type="RuleBase" id="RU003616"/>
    </source>
</evidence>
<reference evidence="4 5" key="1">
    <citation type="journal article" date="2014" name="Int. J. Syst. Evol. Microbiol.">
        <title>Complete genome sequence of Corynebacterium casei LMG S-19264T (=DSM 44701T), isolated from a smear-ripened cheese.</title>
        <authorList>
            <consortium name="US DOE Joint Genome Institute (JGI-PGF)"/>
            <person name="Walter F."/>
            <person name="Albersmeier A."/>
            <person name="Kalinowski J."/>
            <person name="Ruckert C."/>
        </authorList>
    </citation>
    <scope>NUCLEOTIDE SEQUENCE [LARGE SCALE GENOMIC DNA]</scope>
    <source>
        <strain evidence="4 5">CGMCC 4.7215</strain>
    </source>
</reference>
<comment type="caution">
    <text evidence="4">The sequence shown here is derived from an EMBL/GenBank/DDBJ whole genome shotgun (WGS) entry which is preliminary data.</text>
</comment>
<evidence type="ECO:0000259" key="3">
    <source>
        <dbReference type="PROSITE" id="PS01031"/>
    </source>
</evidence>
<dbReference type="Proteomes" id="UP001596414">
    <property type="component" value="Unassembled WGS sequence"/>
</dbReference>
<evidence type="ECO:0000313" key="4">
    <source>
        <dbReference type="EMBL" id="MFC7125187.1"/>
    </source>
</evidence>
<sequence>MSALREALRELPDAVFGDVLESDDAYILVLDVPGVGVGDIELSVDHGLLSVAASRTQAAPAGFEPVVERRETELSFEFPLPMDATGEDAEASLEDGVLELTVPKHTATTTTTIPVTE</sequence>
<accession>A0ABD5X567</accession>
<dbReference type="EMBL" id="JBHSZQ010000004">
    <property type="protein sequence ID" value="MFC7125187.1"/>
    <property type="molecule type" value="Genomic_DNA"/>
</dbReference>
<protein>
    <submittedName>
        <fullName evidence="4">Hsp20/alpha crystallin family protein</fullName>
    </submittedName>
</protein>
<dbReference type="AlphaFoldDB" id="A0ABD5X567"/>
<dbReference type="SUPFAM" id="SSF49764">
    <property type="entry name" value="HSP20-like chaperones"/>
    <property type="match status" value="1"/>
</dbReference>
<dbReference type="PROSITE" id="PS01031">
    <property type="entry name" value="SHSP"/>
    <property type="match status" value="1"/>
</dbReference>